<evidence type="ECO:0000313" key="1">
    <source>
        <dbReference type="EMBL" id="MBA4536305.1"/>
    </source>
</evidence>
<accession>A0A6B3VY62</accession>
<name>A0A6B3VY62_9BACI</name>
<proteinExistence type="predicted"/>
<evidence type="ECO:0000313" key="3">
    <source>
        <dbReference type="Proteomes" id="UP000472971"/>
    </source>
</evidence>
<protein>
    <submittedName>
        <fullName evidence="2">DUF1850 domain-containing protein</fullName>
    </submittedName>
</protein>
<dbReference type="RefSeq" id="WP_163240313.1">
    <property type="nucleotide sequence ID" value="NZ_CP082780.1"/>
</dbReference>
<comment type="caution">
    <text evidence="2">The sequence shown here is derived from an EMBL/GenBank/DDBJ whole genome shotgun (WGS) entry which is preliminary data.</text>
</comment>
<dbReference type="Pfam" id="PF08905">
    <property type="entry name" value="DUF1850"/>
    <property type="match status" value="1"/>
</dbReference>
<dbReference type="Proteomes" id="UP000570010">
    <property type="component" value="Unassembled WGS sequence"/>
</dbReference>
<dbReference type="EMBL" id="JACEIO010000006">
    <property type="protein sequence ID" value="MBA4536305.1"/>
    <property type="molecule type" value="Genomic_DNA"/>
</dbReference>
<dbReference type="InterPro" id="IPR015001">
    <property type="entry name" value="DUF1850"/>
</dbReference>
<organism evidence="2 3">
    <name type="scientific">Bacillus aquiflavi</name>
    <dbReference type="NCBI Taxonomy" id="2672567"/>
    <lineage>
        <taxon>Bacteria</taxon>
        <taxon>Bacillati</taxon>
        <taxon>Bacillota</taxon>
        <taxon>Bacilli</taxon>
        <taxon>Bacillales</taxon>
        <taxon>Bacillaceae</taxon>
        <taxon>Bacillus</taxon>
    </lineage>
</organism>
<evidence type="ECO:0000313" key="4">
    <source>
        <dbReference type="Proteomes" id="UP000570010"/>
    </source>
</evidence>
<dbReference type="EMBL" id="JAAIWN010000006">
    <property type="protein sequence ID" value="NEY80673.1"/>
    <property type="molecule type" value="Genomic_DNA"/>
</dbReference>
<gene>
    <name evidence="2" type="ORF">G4D64_03870</name>
    <name evidence="1" type="ORF">H1Z61_03905</name>
</gene>
<reference evidence="1 4" key="2">
    <citation type="submission" date="2020-07" db="EMBL/GenBank/DDBJ databases">
        <authorList>
            <person name="Feng H."/>
        </authorList>
    </citation>
    <scope>NUCLEOTIDE SEQUENCE [LARGE SCALE GENOMIC DNA]</scope>
    <source>
        <strain evidence="4">s-12</strain>
        <strain evidence="1">S-12</strain>
    </source>
</reference>
<dbReference type="Proteomes" id="UP000472971">
    <property type="component" value="Unassembled WGS sequence"/>
</dbReference>
<keyword evidence="3" id="KW-1185">Reference proteome</keyword>
<sequence>MSRKKQFTSLIILLIVGSAILPIMPGFLIVEAKSDKPLKFIPSTNKTFTIMWRHSVEFQPWKESFKVDSNGLFTLTETRIRSYGAGVPDVEGKIVKNENGILTIHGIERKMPYYSLFHSDHSSYTLIINKQKYSFVKFIPFNLSVKITYKRITLLQYIVLTITKRGA</sequence>
<evidence type="ECO:0000313" key="2">
    <source>
        <dbReference type="EMBL" id="NEY80673.1"/>
    </source>
</evidence>
<reference evidence="2 3" key="1">
    <citation type="submission" date="2020-02" db="EMBL/GenBank/DDBJ databases">
        <title>Bacillus aquiflavi sp. nov., isolated from yellow water of strong flavor Chinese baijiu in Yibin region of China.</title>
        <authorList>
            <person name="Xie J."/>
        </authorList>
    </citation>
    <scope>NUCLEOTIDE SEQUENCE [LARGE SCALE GENOMIC DNA]</scope>
    <source>
        <strain evidence="2 3">3H-10</strain>
    </source>
</reference>
<dbReference type="AlphaFoldDB" id="A0A6B3VY62"/>